<evidence type="ECO:0000313" key="3">
    <source>
        <dbReference type="EMBL" id="KAG0582318.1"/>
    </source>
</evidence>
<evidence type="ECO:0000256" key="1">
    <source>
        <dbReference type="SAM" id="MobiDB-lite"/>
    </source>
</evidence>
<feature type="signal peptide" evidence="2">
    <location>
        <begin position="1"/>
        <end position="25"/>
    </location>
</feature>
<comment type="caution">
    <text evidence="3">The sequence shown here is derived from an EMBL/GenBank/DDBJ whole genome shotgun (WGS) entry which is preliminary data.</text>
</comment>
<sequence length="122" mass="13119">MQPNTTFFLLPRLSLHALVLSPMAAHKGTPSPWPISLIQISATAPVIRSSACRVVLCTHLLVSSHSSSTSQSTPNCHLTHSISPLHQDSPSTSVDSRSRVSRISTRNVDSITEDCFTGTLIS</sequence>
<dbReference type="EMBL" id="CM026423">
    <property type="protein sequence ID" value="KAG0582318.1"/>
    <property type="molecule type" value="Genomic_DNA"/>
</dbReference>
<gene>
    <name evidence="3" type="ORF">KC19_3G051400</name>
</gene>
<reference evidence="3" key="1">
    <citation type="submission" date="2020-06" db="EMBL/GenBank/DDBJ databases">
        <title>WGS assembly of Ceratodon purpureus strain R40.</title>
        <authorList>
            <person name="Carey S.B."/>
            <person name="Jenkins J."/>
            <person name="Shu S."/>
            <person name="Lovell J.T."/>
            <person name="Sreedasyam A."/>
            <person name="Maumus F."/>
            <person name="Tiley G.P."/>
            <person name="Fernandez-Pozo N."/>
            <person name="Barry K."/>
            <person name="Chen C."/>
            <person name="Wang M."/>
            <person name="Lipzen A."/>
            <person name="Daum C."/>
            <person name="Saski C.A."/>
            <person name="Payton A.C."/>
            <person name="Mcbreen J.C."/>
            <person name="Conrad R.E."/>
            <person name="Kollar L.M."/>
            <person name="Olsson S."/>
            <person name="Huttunen S."/>
            <person name="Landis J.B."/>
            <person name="Wickett N.J."/>
            <person name="Johnson M.G."/>
            <person name="Rensing S.A."/>
            <person name="Grimwood J."/>
            <person name="Schmutz J."/>
            <person name="Mcdaniel S.F."/>
        </authorList>
    </citation>
    <scope>NUCLEOTIDE SEQUENCE</scope>
    <source>
        <strain evidence="3">R40</strain>
    </source>
</reference>
<keyword evidence="2" id="KW-0732">Signal</keyword>
<name>A0A8T0IID2_CERPU</name>
<dbReference type="AlphaFoldDB" id="A0A8T0IID2"/>
<feature type="region of interest" description="Disordered" evidence="1">
    <location>
        <begin position="65"/>
        <end position="102"/>
    </location>
</feature>
<evidence type="ECO:0008006" key="5">
    <source>
        <dbReference type="Google" id="ProtNLM"/>
    </source>
</evidence>
<evidence type="ECO:0000256" key="2">
    <source>
        <dbReference type="SAM" id="SignalP"/>
    </source>
</evidence>
<feature type="chain" id="PRO_5035720332" description="Secreted protein" evidence="2">
    <location>
        <begin position="26"/>
        <end position="122"/>
    </location>
</feature>
<keyword evidence="4" id="KW-1185">Reference proteome</keyword>
<dbReference type="Proteomes" id="UP000822688">
    <property type="component" value="Chromosome 3"/>
</dbReference>
<organism evidence="3 4">
    <name type="scientific">Ceratodon purpureus</name>
    <name type="common">Fire moss</name>
    <name type="synonym">Dicranum purpureum</name>
    <dbReference type="NCBI Taxonomy" id="3225"/>
    <lineage>
        <taxon>Eukaryota</taxon>
        <taxon>Viridiplantae</taxon>
        <taxon>Streptophyta</taxon>
        <taxon>Embryophyta</taxon>
        <taxon>Bryophyta</taxon>
        <taxon>Bryophytina</taxon>
        <taxon>Bryopsida</taxon>
        <taxon>Dicranidae</taxon>
        <taxon>Pseudoditrichales</taxon>
        <taxon>Ditrichaceae</taxon>
        <taxon>Ceratodon</taxon>
    </lineage>
</organism>
<evidence type="ECO:0000313" key="4">
    <source>
        <dbReference type="Proteomes" id="UP000822688"/>
    </source>
</evidence>
<proteinExistence type="predicted"/>
<feature type="compositionally biased region" description="Low complexity" evidence="1">
    <location>
        <begin position="88"/>
        <end position="102"/>
    </location>
</feature>
<protein>
    <recommendedName>
        <fullName evidence="5">Secreted protein</fullName>
    </recommendedName>
</protein>
<accession>A0A8T0IID2</accession>
<feature type="compositionally biased region" description="Polar residues" evidence="1">
    <location>
        <begin position="74"/>
        <end position="86"/>
    </location>
</feature>